<evidence type="ECO:0000313" key="2">
    <source>
        <dbReference type="EMBL" id="MBW7570707.1"/>
    </source>
</evidence>
<organism evidence="2 3">
    <name type="scientific">Succinivibrio faecicola</name>
    <dbReference type="NCBI Taxonomy" id="2820300"/>
    <lineage>
        <taxon>Bacteria</taxon>
        <taxon>Pseudomonadati</taxon>
        <taxon>Pseudomonadota</taxon>
        <taxon>Gammaproteobacteria</taxon>
        <taxon>Aeromonadales</taxon>
        <taxon>Succinivibrionaceae</taxon>
        <taxon>Succinivibrio</taxon>
    </lineage>
</organism>
<gene>
    <name evidence="2" type="ORF">J5V48_07360</name>
</gene>
<dbReference type="Proteomes" id="UP000731465">
    <property type="component" value="Unassembled WGS sequence"/>
</dbReference>
<evidence type="ECO:0000256" key="1">
    <source>
        <dbReference type="SAM" id="MobiDB-lite"/>
    </source>
</evidence>
<evidence type="ECO:0000313" key="3">
    <source>
        <dbReference type="Proteomes" id="UP000731465"/>
    </source>
</evidence>
<feature type="compositionally biased region" description="Low complexity" evidence="1">
    <location>
        <begin position="41"/>
        <end position="59"/>
    </location>
</feature>
<feature type="compositionally biased region" description="Polar residues" evidence="1">
    <location>
        <begin position="28"/>
        <end position="37"/>
    </location>
</feature>
<keyword evidence="3" id="KW-1185">Reference proteome</keyword>
<reference evidence="2 3" key="1">
    <citation type="submission" date="2021-03" db="EMBL/GenBank/DDBJ databases">
        <title>Succinivibrio sp. nov. isolated from feces of cow.</title>
        <authorList>
            <person name="Choi J.-Y."/>
        </authorList>
    </citation>
    <scope>NUCLEOTIDE SEQUENCE [LARGE SCALE GENOMIC DNA]</scope>
    <source>
        <strain evidence="2 3">AGMB01872</strain>
    </source>
</reference>
<accession>A0ABS7DHY8</accession>
<sequence length="102" mass="11109">MAINSIGSGYQIIQNPVNLQRLEQQNQLPAPKQNVTESKVADVSSSYKEKSSNASSSDYESMKGQYGSLMDSKNSKIAAYKSVLNQDARENISSKLGISVYA</sequence>
<proteinExistence type="predicted"/>
<dbReference type="RefSeq" id="WP_219937929.1">
    <property type="nucleotide sequence ID" value="NZ_JAGFNY010000026.1"/>
</dbReference>
<comment type="caution">
    <text evidence="2">The sequence shown here is derived from an EMBL/GenBank/DDBJ whole genome shotgun (WGS) entry which is preliminary data.</text>
</comment>
<protein>
    <submittedName>
        <fullName evidence="2">Uncharacterized protein</fullName>
    </submittedName>
</protein>
<dbReference type="EMBL" id="JAGFNY010000026">
    <property type="protein sequence ID" value="MBW7570707.1"/>
    <property type="molecule type" value="Genomic_DNA"/>
</dbReference>
<name>A0ABS7DHY8_9GAMM</name>
<feature type="region of interest" description="Disordered" evidence="1">
    <location>
        <begin position="28"/>
        <end position="64"/>
    </location>
</feature>